<evidence type="ECO:0000313" key="3">
    <source>
        <dbReference type="EMBL" id="KNC77051.1"/>
    </source>
</evidence>
<dbReference type="RefSeq" id="XP_014150953.1">
    <property type="nucleotide sequence ID" value="XM_014295478.1"/>
</dbReference>
<reference evidence="3 4" key="1">
    <citation type="submission" date="2011-02" db="EMBL/GenBank/DDBJ databases">
        <title>The Genome Sequence of Sphaeroforma arctica JP610.</title>
        <authorList>
            <consortium name="The Broad Institute Genome Sequencing Platform"/>
            <person name="Russ C."/>
            <person name="Cuomo C."/>
            <person name="Young S.K."/>
            <person name="Zeng Q."/>
            <person name="Gargeya S."/>
            <person name="Alvarado L."/>
            <person name="Berlin A."/>
            <person name="Chapman S.B."/>
            <person name="Chen Z."/>
            <person name="Freedman E."/>
            <person name="Gellesch M."/>
            <person name="Goldberg J."/>
            <person name="Griggs A."/>
            <person name="Gujja S."/>
            <person name="Heilman E."/>
            <person name="Heiman D."/>
            <person name="Howarth C."/>
            <person name="Mehta T."/>
            <person name="Neiman D."/>
            <person name="Pearson M."/>
            <person name="Roberts A."/>
            <person name="Saif S."/>
            <person name="Shea T."/>
            <person name="Shenoy N."/>
            <person name="Sisk P."/>
            <person name="Stolte C."/>
            <person name="Sykes S."/>
            <person name="White J."/>
            <person name="Yandava C."/>
            <person name="Burger G."/>
            <person name="Gray M.W."/>
            <person name="Holland P.W.H."/>
            <person name="King N."/>
            <person name="Lang F.B.F."/>
            <person name="Roger A.J."/>
            <person name="Ruiz-Trillo I."/>
            <person name="Haas B."/>
            <person name="Nusbaum C."/>
            <person name="Birren B."/>
        </authorList>
    </citation>
    <scope>NUCLEOTIDE SEQUENCE [LARGE SCALE GENOMIC DNA]</scope>
    <source>
        <strain evidence="3 4">JP610</strain>
    </source>
</reference>
<feature type="domain" description="DUF1088" evidence="2">
    <location>
        <begin position="264"/>
        <end position="307"/>
    </location>
</feature>
<evidence type="ECO:0000313" key="4">
    <source>
        <dbReference type="Proteomes" id="UP000054560"/>
    </source>
</evidence>
<dbReference type="Pfam" id="PF06469">
    <property type="entry name" value="DUF1088"/>
    <property type="match status" value="1"/>
</dbReference>
<evidence type="ECO:0000256" key="1">
    <source>
        <dbReference type="SAM" id="MobiDB-lite"/>
    </source>
</evidence>
<keyword evidence="4" id="KW-1185">Reference proteome</keyword>
<dbReference type="Proteomes" id="UP000054560">
    <property type="component" value="Unassembled WGS sequence"/>
</dbReference>
<feature type="region of interest" description="Disordered" evidence="1">
    <location>
        <begin position="288"/>
        <end position="330"/>
    </location>
</feature>
<accession>A0A0L0FKR0</accession>
<dbReference type="EMBL" id="KQ242860">
    <property type="protein sequence ID" value="KNC77051.1"/>
    <property type="molecule type" value="Genomic_DNA"/>
</dbReference>
<dbReference type="InterPro" id="IPR010508">
    <property type="entry name" value="NBEA-like_DUF1088"/>
</dbReference>
<evidence type="ECO:0000259" key="2">
    <source>
        <dbReference type="Pfam" id="PF06469"/>
    </source>
</evidence>
<dbReference type="eggNOG" id="KOG1787">
    <property type="taxonomic scope" value="Eukaryota"/>
</dbReference>
<proteinExistence type="predicted"/>
<dbReference type="GeneID" id="25910981"/>
<name>A0A0L0FKR0_9EUKA</name>
<sequence length="367" mass="41857">MRPLMVEKDFLRLRAVLYRDFDDYIANAQRLVLIVLRFVTRLVLDRYMHLLGVQGSSTAFTRTTSLGSLGYHGNQAASPPAMSVYFSAAFPRALHLFRELVSDFHSYLAKNLLTSHKRSVVTSADSLFKTKGTESGSSAATEDESINTAIIMFMCSTDWLDAIRMQADPEWTQTTEEVAKTWERLSERLHAHATANNKVQSGQVNRRVHVNMAFEAFFVRCRERLMRRKGWGQKQRIEMAVALRLWLQLTDKLRYSLGNTRAIGNKSEGYWKLDTHEDLLRRRMRMVPNHAGSSHPEAILRKKGDSADRQADEHTGEDKSYDAPSRGPVLPKGIKVARDFKGVRWGKVGDPQQQSTEGMYFRLCALK</sequence>
<gene>
    <name evidence="3" type="ORF">SARC_10477</name>
</gene>
<feature type="compositionally biased region" description="Basic and acidic residues" evidence="1">
    <location>
        <begin position="298"/>
        <end position="321"/>
    </location>
</feature>
<dbReference type="AlphaFoldDB" id="A0A0L0FKR0"/>
<protein>
    <recommendedName>
        <fullName evidence="2">DUF1088 domain-containing protein</fullName>
    </recommendedName>
</protein>
<organism evidence="3 4">
    <name type="scientific">Sphaeroforma arctica JP610</name>
    <dbReference type="NCBI Taxonomy" id="667725"/>
    <lineage>
        <taxon>Eukaryota</taxon>
        <taxon>Ichthyosporea</taxon>
        <taxon>Ichthyophonida</taxon>
        <taxon>Sphaeroforma</taxon>
    </lineage>
</organism>